<name>A0A090N5V5_9HYPO</name>
<sequence>MSGDVECPDGDTRGVRELIVKLIIAHLTAVVAFCNLQSLREERLASIEPVLFLLSPFMVIFQTALGLLVIHTTLAISIFQKPKFWQQHVRIYARQWSVLFARKPRPENPVEESVGLLTEERRVESRTERAWVKIGRLALMAGTLFQFVATIFLYKRRLSLHGWESLSIIDHRTFELAVGGTTVSVMSVLLLLQLPGFREAPEIISPTTKDMRLQEILRFLRGDPGRCRRWYRIPYLPGSGMDTSLATWVLCILSATYNGQIIFPRYIEVSYPFAFEMVKSFLPNAHLPTFYFFIVTGFLVFLTLGKMAINRVDGFKLKSKSLCGVLLELIGLIIGFCVFWFIMGVTTVFSIGPLFSYFSPIVSFSPVCGLLPKGIDTYVLFSQPPFRTADNGTDYILWWNDQKTECLLLWKDPMADYLWSLF</sequence>
<feature type="transmembrane region" description="Helical" evidence="1">
    <location>
        <begin position="290"/>
        <end position="309"/>
    </location>
</feature>
<reference evidence="2" key="1">
    <citation type="submission" date="2013-05" db="EMBL/GenBank/DDBJ databases">
        <title>Draft genome sequences of six wheat associated Fusarium spp. isolates.</title>
        <authorList>
            <person name="Moolhuijzen P.M."/>
            <person name="Manners J.M."/>
            <person name="Wilcox S."/>
            <person name="Bellgard M.I."/>
            <person name="Gardiner D.M."/>
        </authorList>
    </citation>
    <scope>NUCLEOTIDE SEQUENCE</scope>
    <source>
        <strain evidence="2">CS3069</strain>
    </source>
</reference>
<feature type="transmembrane region" description="Helical" evidence="1">
    <location>
        <begin position="134"/>
        <end position="154"/>
    </location>
</feature>
<evidence type="ECO:0000313" key="2">
    <source>
        <dbReference type="EMBL" id="CEG05191.1"/>
    </source>
</evidence>
<protein>
    <submittedName>
        <fullName evidence="2">WGS project CBMI000000000 data, contig CS3069_c003225</fullName>
    </submittedName>
</protein>
<comment type="caution">
    <text evidence="2">The sequence shown here is derived from an EMBL/GenBank/DDBJ whole genome shotgun (WGS) entry which is preliminary data.</text>
</comment>
<accession>A0A090N5V5</accession>
<feature type="transmembrane region" description="Helical" evidence="1">
    <location>
        <begin position="321"/>
        <end position="342"/>
    </location>
</feature>
<feature type="transmembrane region" description="Helical" evidence="1">
    <location>
        <begin position="50"/>
        <end position="79"/>
    </location>
</feature>
<feature type="transmembrane region" description="Helical" evidence="1">
    <location>
        <begin position="354"/>
        <end position="372"/>
    </location>
</feature>
<keyword evidence="1" id="KW-1133">Transmembrane helix</keyword>
<feature type="transmembrane region" description="Helical" evidence="1">
    <location>
        <begin position="174"/>
        <end position="192"/>
    </location>
</feature>
<keyword evidence="1" id="KW-0812">Transmembrane</keyword>
<gene>
    <name evidence="2" type="ORF">BN850_0099890</name>
</gene>
<dbReference type="EMBL" id="CBMI010003223">
    <property type="protein sequence ID" value="CEG05191.1"/>
    <property type="molecule type" value="Genomic_DNA"/>
</dbReference>
<dbReference type="AlphaFoldDB" id="A0A090N5V5"/>
<keyword evidence="1" id="KW-0472">Membrane</keyword>
<organism evidence="2">
    <name type="scientific">Fusarium clavum</name>
    <dbReference type="NCBI Taxonomy" id="2594811"/>
    <lineage>
        <taxon>Eukaryota</taxon>
        <taxon>Fungi</taxon>
        <taxon>Dikarya</taxon>
        <taxon>Ascomycota</taxon>
        <taxon>Pezizomycotina</taxon>
        <taxon>Sordariomycetes</taxon>
        <taxon>Hypocreomycetidae</taxon>
        <taxon>Hypocreales</taxon>
        <taxon>Nectriaceae</taxon>
        <taxon>Fusarium</taxon>
        <taxon>Fusarium incarnatum-equiseti species complex</taxon>
    </lineage>
</organism>
<evidence type="ECO:0000256" key="1">
    <source>
        <dbReference type="SAM" id="Phobius"/>
    </source>
</evidence>
<proteinExistence type="predicted"/>